<keyword evidence="3" id="KW-1185">Reference proteome</keyword>
<evidence type="ECO:0000313" key="3">
    <source>
        <dbReference type="Proteomes" id="UP000223913"/>
    </source>
</evidence>
<feature type="domain" description="Glycoside-hydrolase family GH114 TIM-barrel" evidence="1">
    <location>
        <begin position="238"/>
        <end position="323"/>
    </location>
</feature>
<dbReference type="InterPro" id="IPR017853">
    <property type="entry name" value="GH"/>
</dbReference>
<dbReference type="SUPFAM" id="SSF51445">
    <property type="entry name" value="(Trans)glycosidases"/>
    <property type="match status" value="2"/>
</dbReference>
<dbReference type="InterPro" id="IPR016062">
    <property type="entry name" value="TM1410-rel"/>
</dbReference>
<dbReference type="AlphaFoldDB" id="A0A2D0N6F5"/>
<proteinExistence type="predicted"/>
<dbReference type="InterPro" id="IPR013785">
    <property type="entry name" value="Aldolase_TIM"/>
</dbReference>
<sequence length="326" mass="37416">MNKRILFFLLGAALWSCEKNSNSPVSGDIDFRQEMRQLVQSVSAYGRFLDPDFIIIPQNGEDIITVDGAPEGPLATGYLNAIDGVGREELFYGYNNRDNEATPYAETSFMLPFLNLLQQNGKAIMVTDYTNDPGQQLEASTQCQNRGFVPFIAADRELSLLPDTSLQPALSGKDIIRLDQVESFLFLINPQKFNDRANYIASLATSNYDLLLIDLFFDDQQDPLTIEEILQLRFKPDGTQRLLIAYLSIGEAESYRYYWQSDWDTNKPYWMESKNSQWAGNYKVRYWEQDWKNLLIGNKNSYLKKIVDAGFDGVYLDVVDAYEFFE</sequence>
<accession>A0A2D0N6F5</accession>
<evidence type="ECO:0000259" key="1">
    <source>
        <dbReference type="Pfam" id="PF03537"/>
    </source>
</evidence>
<dbReference type="Gene3D" id="3.20.20.70">
    <property type="entry name" value="Aldolase class I"/>
    <property type="match status" value="2"/>
</dbReference>
<dbReference type="PANTHER" id="PTHR35882:SF2">
    <property type="entry name" value="PELA"/>
    <property type="match status" value="1"/>
</dbReference>
<organism evidence="2 3">
    <name type="scientific">Flavilitoribacter nigricans (strain ATCC 23147 / DSM 23189 / NBRC 102662 / NCIMB 1420 / SS-2)</name>
    <name type="common">Lewinella nigricans</name>
    <dbReference type="NCBI Taxonomy" id="1122177"/>
    <lineage>
        <taxon>Bacteria</taxon>
        <taxon>Pseudomonadati</taxon>
        <taxon>Bacteroidota</taxon>
        <taxon>Saprospiria</taxon>
        <taxon>Saprospirales</taxon>
        <taxon>Lewinellaceae</taxon>
        <taxon>Flavilitoribacter</taxon>
    </lineage>
</organism>
<dbReference type="Pfam" id="PF03537">
    <property type="entry name" value="Glyco_hydro_114"/>
    <property type="match status" value="1"/>
</dbReference>
<name>A0A2D0N6F5_FLAN2</name>
<comment type="caution">
    <text evidence="2">The sequence shown here is derived from an EMBL/GenBank/DDBJ whole genome shotgun (WGS) entry which is preliminary data.</text>
</comment>
<dbReference type="InterPro" id="IPR004352">
    <property type="entry name" value="GH114_TIM-barrel"/>
</dbReference>
<evidence type="ECO:0000313" key="2">
    <source>
        <dbReference type="EMBL" id="PHN03968.1"/>
    </source>
</evidence>
<dbReference type="RefSeq" id="WP_099152681.1">
    <property type="nucleotide sequence ID" value="NZ_PDUD01000028.1"/>
</dbReference>
<dbReference type="PANTHER" id="PTHR35882">
    <property type="entry name" value="PELA"/>
    <property type="match status" value="1"/>
</dbReference>
<dbReference type="EMBL" id="PDUD01000028">
    <property type="protein sequence ID" value="PHN03968.1"/>
    <property type="molecule type" value="Genomic_DNA"/>
</dbReference>
<reference evidence="2 3" key="1">
    <citation type="submission" date="2017-10" db="EMBL/GenBank/DDBJ databases">
        <title>The draft genome sequence of Lewinella nigricans NBRC 102662.</title>
        <authorList>
            <person name="Wang K."/>
        </authorList>
    </citation>
    <scope>NUCLEOTIDE SEQUENCE [LARGE SCALE GENOMIC DNA]</scope>
    <source>
        <strain evidence="2 3">NBRC 102662</strain>
    </source>
</reference>
<protein>
    <recommendedName>
        <fullName evidence="1">Glycoside-hydrolase family GH114 TIM-barrel domain-containing protein</fullName>
    </recommendedName>
</protein>
<gene>
    <name evidence="2" type="ORF">CRP01_24160</name>
</gene>
<dbReference type="Proteomes" id="UP000223913">
    <property type="component" value="Unassembled WGS sequence"/>
</dbReference>
<dbReference type="PRINTS" id="PR01545">
    <property type="entry name" value="THEMAYE10DUF"/>
</dbReference>
<dbReference type="OrthoDB" id="30037at2"/>